<keyword evidence="3 6" id="KW-0812">Transmembrane</keyword>
<evidence type="ECO:0000259" key="7">
    <source>
        <dbReference type="Pfam" id="PF06271"/>
    </source>
</evidence>
<evidence type="ECO:0000256" key="4">
    <source>
        <dbReference type="ARBA" id="ARBA00022989"/>
    </source>
</evidence>
<comment type="caution">
    <text evidence="8">The sequence shown here is derived from an EMBL/GenBank/DDBJ whole genome shotgun (WGS) entry which is preliminary data.</text>
</comment>
<keyword evidence="2" id="KW-1003">Cell membrane</keyword>
<evidence type="ECO:0000256" key="6">
    <source>
        <dbReference type="SAM" id="Phobius"/>
    </source>
</evidence>
<dbReference type="PANTHER" id="PTHR36115">
    <property type="entry name" value="PROLINE-RICH ANTIGEN HOMOLOG-RELATED"/>
    <property type="match status" value="1"/>
</dbReference>
<dbReference type="EMBL" id="VIRS01000010">
    <property type="protein sequence ID" value="TQS44062.1"/>
    <property type="molecule type" value="Genomic_DNA"/>
</dbReference>
<dbReference type="Pfam" id="PF06271">
    <property type="entry name" value="RDD"/>
    <property type="match status" value="1"/>
</dbReference>
<dbReference type="InterPro" id="IPR051791">
    <property type="entry name" value="Pra-immunoreactive"/>
</dbReference>
<dbReference type="AlphaFoldDB" id="A0A545ARV8"/>
<evidence type="ECO:0000256" key="1">
    <source>
        <dbReference type="ARBA" id="ARBA00004651"/>
    </source>
</evidence>
<reference evidence="8 9" key="1">
    <citation type="submission" date="2019-07" db="EMBL/GenBank/DDBJ databases">
        <title>Cryptosporangium phraense sp. nov., isolated from plant litter.</title>
        <authorList>
            <person name="Suriyachadkun C."/>
        </authorList>
    </citation>
    <scope>NUCLEOTIDE SEQUENCE [LARGE SCALE GENOMIC DNA]</scope>
    <source>
        <strain evidence="8 9">A-T 5661</strain>
    </source>
</reference>
<feature type="domain" description="RDD" evidence="7">
    <location>
        <begin position="50"/>
        <end position="161"/>
    </location>
</feature>
<evidence type="ECO:0000313" key="9">
    <source>
        <dbReference type="Proteomes" id="UP000317982"/>
    </source>
</evidence>
<accession>A0A545ARV8</accession>
<evidence type="ECO:0000256" key="5">
    <source>
        <dbReference type="ARBA" id="ARBA00023136"/>
    </source>
</evidence>
<dbReference type="InParanoid" id="A0A545ARV8"/>
<proteinExistence type="predicted"/>
<comment type="subcellular location">
    <subcellularLocation>
        <location evidence="1">Cell membrane</location>
        <topology evidence="1">Multi-pass membrane protein</topology>
    </subcellularLocation>
</comment>
<organism evidence="8 9">
    <name type="scientific">Cryptosporangium phraense</name>
    <dbReference type="NCBI Taxonomy" id="2593070"/>
    <lineage>
        <taxon>Bacteria</taxon>
        <taxon>Bacillati</taxon>
        <taxon>Actinomycetota</taxon>
        <taxon>Actinomycetes</taxon>
        <taxon>Cryptosporangiales</taxon>
        <taxon>Cryptosporangiaceae</taxon>
        <taxon>Cryptosporangium</taxon>
    </lineage>
</organism>
<dbReference type="InterPro" id="IPR010432">
    <property type="entry name" value="RDD"/>
</dbReference>
<sequence>MSTSAAIRPMGVRIPILPPGKPEPTRGRGRVGRVHQIEWVEVVPAHQPVPLVRRAGARAVDLGVWLGVTLAITRLTGSWIEAALLAAWTVGWLVLPRGATAGKRLFGLRVTRADGTPLTVGRAFTREAFLLVSIVIPMILVLVVLVMVNDPRRQGLHDKVADTLLHAST</sequence>
<dbReference type="OrthoDB" id="9774993at2"/>
<dbReference type="GO" id="GO:0005886">
    <property type="term" value="C:plasma membrane"/>
    <property type="evidence" value="ECO:0007669"/>
    <property type="project" value="UniProtKB-SubCell"/>
</dbReference>
<gene>
    <name evidence="8" type="ORF">FL583_16560</name>
</gene>
<protein>
    <submittedName>
        <fullName evidence="8">RDD family protein</fullName>
    </submittedName>
</protein>
<evidence type="ECO:0000313" key="8">
    <source>
        <dbReference type="EMBL" id="TQS44062.1"/>
    </source>
</evidence>
<keyword evidence="4 6" id="KW-1133">Transmembrane helix</keyword>
<evidence type="ECO:0000256" key="2">
    <source>
        <dbReference type="ARBA" id="ARBA00022475"/>
    </source>
</evidence>
<keyword evidence="9" id="KW-1185">Reference proteome</keyword>
<dbReference type="Proteomes" id="UP000317982">
    <property type="component" value="Unassembled WGS sequence"/>
</dbReference>
<dbReference type="PANTHER" id="PTHR36115:SF6">
    <property type="entry name" value="PROLINE-RICH ANTIGEN HOMOLOG"/>
    <property type="match status" value="1"/>
</dbReference>
<name>A0A545ARV8_9ACTN</name>
<evidence type="ECO:0000256" key="3">
    <source>
        <dbReference type="ARBA" id="ARBA00022692"/>
    </source>
</evidence>
<keyword evidence="5 6" id="KW-0472">Membrane</keyword>
<feature type="transmembrane region" description="Helical" evidence="6">
    <location>
        <begin position="128"/>
        <end position="148"/>
    </location>
</feature>